<accession>X0V1V3</accession>
<proteinExistence type="predicted"/>
<dbReference type="GO" id="GO:0003677">
    <property type="term" value="F:DNA binding"/>
    <property type="evidence" value="ECO:0007669"/>
    <property type="project" value="TreeGrafter"/>
</dbReference>
<dbReference type="GO" id="GO:0044027">
    <property type="term" value="P:negative regulation of gene expression via chromosomal CpG island methylation"/>
    <property type="evidence" value="ECO:0007669"/>
    <property type="project" value="TreeGrafter"/>
</dbReference>
<evidence type="ECO:0000313" key="5">
    <source>
        <dbReference type="EMBL" id="GAG12090.1"/>
    </source>
</evidence>
<evidence type="ECO:0000256" key="2">
    <source>
        <dbReference type="ARBA" id="ARBA00022603"/>
    </source>
</evidence>
<comment type="caution">
    <text evidence="5">The sequence shown here is derived from an EMBL/GenBank/DDBJ whole genome shotgun (WGS) entry which is preliminary data.</text>
</comment>
<dbReference type="GO" id="GO:0003886">
    <property type="term" value="F:DNA (cytosine-5-)-methyltransferase activity"/>
    <property type="evidence" value="ECO:0007669"/>
    <property type="project" value="UniProtKB-EC"/>
</dbReference>
<reference evidence="5" key="1">
    <citation type="journal article" date="2014" name="Front. Microbiol.">
        <title>High frequency of phylogenetically diverse reductive dehalogenase-homologous genes in deep subseafloor sedimentary metagenomes.</title>
        <authorList>
            <person name="Kawai M."/>
            <person name="Futagami T."/>
            <person name="Toyoda A."/>
            <person name="Takaki Y."/>
            <person name="Nishi S."/>
            <person name="Hori S."/>
            <person name="Arai W."/>
            <person name="Tsubouchi T."/>
            <person name="Morono Y."/>
            <person name="Uchiyama I."/>
            <person name="Ito T."/>
            <person name="Fujiyama A."/>
            <person name="Inagaki F."/>
            <person name="Takami H."/>
        </authorList>
    </citation>
    <scope>NUCLEOTIDE SEQUENCE</scope>
    <source>
        <strain evidence="5">Expedition CK06-06</strain>
    </source>
</reference>
<keyword evidence="2" id="KW-0489">Methyltransferase</keyword>
<evidence type="ECO:0000256" key="1">
    <source>
        <dbReference type="ARBA" id="ARBA00011975"/>
    </source>
</evidence>
<dbReference type="Pfam" id="PF00145">
    <property type="entry name" value="DNA_methylase"/>
    <property type="match status" value="1"/>
</dbReference>
<dbReference type="InterPro" id="IPR029063">
    <property type="entry name" value="SAM-dependent_MTases_sf"/>
</dbReference>
<dbReference type="SUPFAM" id="SSF53335">
    <property type="entry name" value="S-adenosyl-L-methionine-dependent methyltransferases"/>
    <property type="match status" value="1"/>
</dbReference>
<sequence>MAGIDSDETCKYAFEVNNESTFIHKDIKKITGDELEKLYPAECTRVLVGCAPCQTFSNHTQKNRSRCEDEKWDLLYSFTTLIREVQPEIVSMENVPEITKYDVFTDFVAVLKSLGYKVFWNTVYCPDYGIPQSRKRLVLLASKLGAIEIIPATHTRQQYKTVQDTIGTLEVLAVGEVSALDLLHRTSTLSYINMKRIRQSKPGGTWMDWDEDLRSPCHKKDSGRSYSGVYARMSWDCLAPTVTTQFYR</sequence>
<dbReference type="PROSITE" id="PS51679">
    <property type="entry name" value="SAM_MT_C5"/>
    <property type="match status" value="1"/>
</dbReference>
<dbReference type="GO" id="GO:0005634">
    <property type="term" value="C:nucleus"/>
    <property type="evidence" value="ECO:0007669"/>
    <property type="project" value="TreeGrafter"/>
</dbReference>
<dbReference type="InterPro" id="IPR001525">
    <property type="entry name" value="C5_MeTfrase"/>
</dbReference>
<dbReference type="Gene3D" id="3.40.50.150">
    <property type="entry name" value="Vaccinia Virus protein VP39"/>
    <property type="match status" value="1"/>
</dbReference>
<keyword evidence="3" id="KW-0808">Transferase</keyword>
<dbReference type="InterPro" id="IPR050390">
    <property type="entry name" value="C5-Methyltransferase"/>
</dbReference>
<dbReference type="AlphaFoldDB" id="X0V1V3"/>
<name>X0V1V3_9ZZZZ</name>
<evidence type="ECO:0000256" key="3">
    <source>
        <dbReference type="ARBA" id="ARBA00022679"/>
    </source>
</evidence>
<protein>
    <recommendedName>
        <fullName evidence="1">DNA (cytosine-5-)-methyltransferase</fullName>
        <ecNumber evidence="1">2.1.1.37</ecNumber>
    </recommendedName>
</protein>
<organism evidence="5">
    <name type="scientific">marine sediment metagenome</name>
    <dbReference type="NCBI Taxonomy" id="412755"/>
    <lineage>
        <taxon>unclassified sequences</taxon>
        <taxon>metagenomes</taxon>
        <taxon>ecological metagenomes</taxon>
    </lineage>
</organism>
<dbReference type="GO" id="GO:0032259">
    <property type="term" value="P:methylation"/>
    <property type="evidence" value="ECO:0007669"/>
    <property type="project" value="UniProtKB-KW"/>
</dbReference>
<dbReference type="PANTHER" id="PTHR10629">
    <property type="entry name" value="CYTOSINE-SPECIFIC METHYLTRANSFERASE"/>
    <property type="match status" value="1"/>
</dbReference>
<dbReference type="PANTHER" id="PTHR10629:SF52">
    <property type="entry name" value="DNA (CYTOSINE-5)-METHYLTRANSFERASE 1"/>
    <property type="match status" value="1"/>
</dbReference>
<feature type="non-terminal residue" evidence="5">
    <location>
        <position position="248"/>
    </location>
</feature>
<dbReference type="Gene3D" id="3.90.120.10">
    <property type="entry name" value="DNA Methylase, subunit A, domain 2"/>
    <property type="match status" value="1"/>
</dbReference>
<evidence type="ECO:0000256" key="4">
    <source>
        <dbReference type="ARBA" id="ARBA00022691"/>
    </source>
</evidence>
<gene>
    <name evidence="5" type="ORF">S01H1_35499</name>
</gene>
<dbReference type="EMBL" id="BARS01022188">
    <property type="protein sequence ID" value="GAG12090.1"/>
    <property type="molecule type" value="Genomic_DNA"/>
</dbReference>
<dbReference type="EC" id="2.1.1.37" evidence="1"/>
<keyword evidence="4" id="KW-0949">S-adenosyl-L-methionine</keyword>